<dbReference type="PATRIC" id="fig|1789004.3.peg.82"/>
<dbReference type="InterPro" id="IPR016174">
    <property type="entry name" value="Di-haem_cyt_TM"/>
</dbReference>
<keyword evidence="4" id="KW-1003">Cell membrane</keyword>
<feature type="transmembrane region" description="Helical" evidence="13">
    <location>
        <begin position="54"/>
        <end position="72"/>
    </location>
</feature>
<evidence type="ECO:0000256" key="3">
    <source>
        <dbReference type="ARBA" id="ARBA00022448"/>
    </source>
</evidence>
<evidence type="ECO:0000256" key="7">
    <source>
        <dbReference type="ARBA" id="ARBA00022723"/>
    </source>
</evidence>
<evidence type="ECO:0000259" key="14">
    <source>
        <dbReference type="Pfam" id="PF01292"/>
    </source>
</evidence>
<evidence type="ECO:0000256" key="4">
    <source>
        <dbReference type="ARBA" id="ARBA00022475"/>
    </source>
</evidence>
<proteinExistence type="inferred from homology"/>
<dbReference type="Proteomes" id="UP000075653">
    <property type="component" value="Unassembled WGS sequence"/>
</dbReference>
<protein>
    <recommendedName>
        <fullName evidence="14">Cytochrome b561 bacterial/Ni-hydrogenase domain-containing protein</fullName>
    </recommendedName>
</protein>
<dbReference type="AlphaFoldDB" id="A0A149W1U8"/>
<keyword evidence="8" id="KW-0249">Electron transport</keyword>
<dbReference type="SUPFAM" id="SSF81342">
    <property type="entry name" value="Transmembrane di-heme cytochromes"/>
    <property type="match status" value="1"/>
</dbReference>
<comment type="similarity">
    <text evidence="12">Belongs to the cytochrome b561 family.</text>
</comment>
<feature type="transmembrane region" description="Helical" evidence="13">
    <location>
        <begin position="151"/>
        <end position="173"/>
    </location>
</feature>
<comment type="cofactor">
    <cofactor evidence="1">
        <name>heme b</name>
        <dbReference type="ChEBI" id="CHEBI:60344"/>
    </cofactor>
</comment>
<dbReference type="GO" id="GO:0009055">
    <property type="term" value="F:electron transfer activity"/>
    <property type="evidence" value="ECO:0007669"/>
    <property type="project" value="InterPro"/>
</dbReference>
<dbReference type="InterPro" id="IPR052168">
    <property type="entry name" value="Cytochrome_b561_oxidase"/>
</dbReference>
<dbReference type="Pfam" id="PF01292">
    <property type="entry name" value="Ni_hydr_CYTB"/>
    <property type="match status" value="1"/>
</dbReference>
<comment type="caution">
    <text evidence="15">The sequence shown here is derived from an EMBL/GenBank/DDBJ whole genome shotgun (WGS) entry which is preliminary data.</text>
</comment>
<keyword evidence="6 13" id="KW-0812">Transmembrane</keyword>
<keyword evidence="11 13" id="KW-0472">Membrane</keyword>
<evidence type="ECO:0000256" key="2">
    <source>
        <dbReference type="ARBA" id="ARBA00004651"/>
    </source>
</evidence>
<feature type="domain" description="Cytochrome b561 bacterial/Ni-hydrogenase" evidence="14">
    <location>
        <begin position="13"/>
        <end position="184"/>
    </location>
</feature>
<keyword evidence="7" id="KW-0479">Metal-binding</keyword>
<feature type="transmembrane region" description="Helical" evidence="13">
    <location>
        <begin position="92"/>
        <end position="114"/>
    </location>
</feature>
<dbReference type="GO" id="GO:0020037">
    <property type="term" value="F:heme binding"/>
    <property type="evidence" value="ECO:0007669"/>
    <property type="project" value="TreeGrafter"/>
</dbReference>
<keyword evidence="3" id="KW-0813">Transport</keyword>
<keyword evidence="9 13" id="KW-1133">Transmembrane helix</keyword>
<gene>
    <name evidence="15" type="ORF">FEMY_00830</name>
</gene>
<keyword evidence="5" id="KW-0349">Heme</keyword>
<accession>A0A149W1U8</accession>
<feature type="transmembrane region" description="Helical" evidence="13">
    <location>
        <begin position="20"/>
        <end position="42"/>
    </location>
</feature>
<name>A0A149W1U8_9PROT</name>
<dbReference type="InterPro" id="IPR011577">
    <property type="entry name" value="Cyt_b561_bac/Ni-Hgenase"/>
</dbReference>
<dbReference type="RefSeq" id="WP_031597248.1">
    <property type="nucleotide sequence ID" value="NZ_CP053675.1"/>
</dbReference>
<feature type="transmembrane region" description="Helical" evidence="13">
    <location>
        <begin position="121"/>
        <end position="139"/>
    </location>
</feature>
<comment type="subcellular location">
    <subcellularLocation>
        <location evidence="2">Cell membrane</location>
        <topology evidence="2">Multi-pass membrane protein</topology>
    </subcellularLocation>
</comment>
<sequence>MSALNNATNNPSVYDSVWRGLHWVMAFLVISVLVVIEVKGELPKGELRRQLMSWHKQAGVAVFLLIWARLWWRHTHRTPAIVPPLSDFMKRLAGLAHLGLYALMILLPVLGVLFQQARGNEVVFLGWTLPWILNDTSWIHYAKPMKSVHEWLGNALIWLVGLHGASAFFHHWIRRDNTLVRMLNLRRS</sequence>
<evidence type="ECO:0000256" key="5">
    <source>
        <dbReference type="ARBA" id="ARBA00022617"/>
    </source>
</evidence>
<dbReference type="GO" id="GO:0022904">
    <property type="term" value="P:respiratory electron transport chain"/>
    <property type="evidence" value="ECO:0007669"/>
    <property type="project" value="InterPro"/>
</dbReference>
<dbReference type="EMBL" id="LRRD01000001">
    <property type="protein sequence ID" value="KXW59436.1"/>
    <property type="molecule type" value="Genomic_DNA"/>
</dbReference>
<dbReference type="PANTHER" id="PTHR30529">
    <property type="entry name" value="CYTOCHROME B561"/>
    <property type="match status" value="1"/>
</dbReference>
<evidence type="ECO:0000313" key="16">
    <source>
        <dbReference type="Proteomes" id="UP000075653"/>
    </source>
</evidence>
<evidence type="ECO:0000313" key="15">
    <source>
        <dbReference type="EMBL" id="KXW59436.1"/>
    </source>
</evidence>
<evidence type="ECO:0000256" key="12">
    <source>
        <dbReference type="ARBA" id="ARBA00037975"/>
    </source>
</evidence>
<reference evidence="15 16" key="1">
    <citation type="submission" date="2016-01" db="EMBL/GenBank/DDBJ databases">
        <title>Genome sequence of the acidophilic iron oxidising Ferrovum strain Z-31.</title>
        <authorList>
            <person name="Poehlein A."/>
            <person name="Ullrich S.R."/>
            <person name="Schloemann M."/>
            <person name="Muehling M."/>
            <person name="Daniel R."/>
        </authorList>
    </citation>
    <scope>NUCLEOTIDE SEQUENCE [LARGE SCALE GENOMIC DNA]</scope>
    <source>
        <strain evidence="15 16">Z-31</strain>
    </source>
</reference>
<evidence type="ECO:0000256" key="6">
    <source>
        <dbReference type="ARBA" id="ARBA00022692"/>
    </source>
</evidence>
<evidence type="ECO:0000256" key="1">
    <source>
        <dbReference type="ARBA" id="ARBA00001970"/>
    </source>
</evidence>
<dbReference type="PANTHER" id="PTHR30529:SF3">
    <property type="entry name" value="CYTOCHROME B561 HOMOLOG 1"/>
    <property type="match status" value="1"/>
</dbReference>
<evidence type="ECO:0000256" key="10">
    <source>
        <dbReference type="ARBA" id="ARBA00023004"/>
    </source>
</evidence>
<dbReference type="GO" id="GO:0005886">
    <property type="term" value="C:plasma membrane"/>
    <property type="evidence" value="ECO:0007669"/>
    <property type="project" value="UniProtKB-SubCell"/>
</dbReference>
<dbReference type="STRING" id="1789004.FEMY_00830"/>
<organism evidence="15 16">
    <name type="scientific">Ferrovum myxofaciens</name>
    <dbReference type="NCBI Taxonomy" id="416213"/>
    <lineage>
        <taxon>Bacteria</taxon>
        <taxon>Pseudomonadati</taxon>
        <taxon>Pseudomonadota</taxon>
        <taxon>Betaproteobacteria</taxon>
        <taxon>Ferrovales</taxon>
        <taxon>Ferrovaceae</taxon>
        <taxon>Ferrovum</taxon>
    </lineage>
</organism>
<evidence type="ECO:0000256" key="9">
    <source>
        <dbReference type="ARBA" id="ARBA00022989"/>
    </source>
</evidence>
<evidence type="ECO:0000256" key="13">
    <source>
        <dbReference type="SAM" id="Phobius"/>
    </source>
</evidence>
<keyword evidence="10" id="KW-0408">Iron</keyword>
<dbReference type="GO" id="GO:0046872">
    <property type="term" value="F:metal ion binding"/>
    <property type="evidence" value="ECO:0007669"/>
    <property type="project" value="UniProtKB-KW"/>
</dbReference>
<keyword evidence="16" id="KW-1185">Reference proteome</keyword>
<evidence type="ECO:0000256" key="11">
    <source>
        <dbReference type="ARBA" id="ARBA00023136"/>
    </source>
</evidence>
<evidence type="ECO:0000256" key="8">
    <source>
        <dbReference type="ARBA" id="ARBA00022982"/>
    </source>
</evidence>